<dbReference type="InterPro" id="IPR012341">
    <property type="entry name" value="6hp_glycosidase-like_sf"/>
</dbReference>
<gene>
    <name evidence="4" type="ORF">SAMN05421766_10791</name>
</gene>
<dbReference type="InterPro" id="IPR049053">
    <property type="entry name" value="AFCA-like_C"/>
</dbReference>
<evidence type="ECO:0000259" key="3">
    <source>
        <dbReference type="Pfam" id="PF22124"/>
    </source>
</evidence>
<dbReference type="Proteomes" id="UP000185728">
    <property type="component" value="Unassembled WGS sequence"/>
</dbReference>
<proteinExistence type="predicted"/>
<feature type="domain" description="Glycosyl hydrolase family 95 N-terminal" evidence="1">
    <location>
        <begin position="39"/>
        <end position="274"/>
    </location>
</feature>
<sequence>MRFLNLLSFTNSIRLLCLCLFLGCAEKPKETGDKAELKLWYDRPAEIWEEALPVGNGSLGAMVFGRPITERIQFNEDTFWAGGPITPSKPETKSYLPEVRKLVFDGKYKEADALINKHIIGPKMMPYLPMGDVVIEMKGLDDITDFRRELDLRTAISKVGFSSKGIAYKREVFSAVEENAIVIRLEASKEKSLNFSLALDNQIGAKSRVLDANNLELSGTAPDRGNRKSELRFVSRLNIGENDGQTTVNDSTITVSGASKVTLLLFAATNFKNYKDVSGDPDFKCKTLLDMVHLKSFGQIRAQHITNHQRLFERLDFDMPTNLNSGLPTNERLEKFQEEIDPSLVALYYQFGRYLLMSSSRGNSQPANLQGIWNPHLTPPWDSKYTTNINLEMNYWPAEASNLAECAIPLFTSIRELAEAGAVTAKNNYGADGWVLHHNTDIWKTTTPLDGAAWGIWPTGGAWLTTHLWEHYLFSEDKAFLRLHYPVIKGAAEFFVNTLVTHPEYGYLVTNPSISPENRHMEGNISVCAGPAMDTQLLRDLFAQCIKASEILNVDSDFRELLVETRSKLAPDKIGSEGQLQEWLDDWDMKVPELQHRHVSHLYGLYPGAQFTPERTPKEWNAARKSLEIRGDGGTGWSLGWKIALWARLNDGDHAFKVLKTLLKPTSYTGHGGPGGTYPNLFDACPPFQIDGNFGALAGINEMLLQSQNNRVLLLPALPAELKEGSIQGIRARGGFELSMAWKDGKLRAVKILSKKGNTCNLVYGDKSIELETEAGQSYLLDRGLSLVQKE</sequence>
<feature type="domain" description="Glycosyl hydrolase family 95 catalytic" evidence="3">
    <location>
        <begin position="297"/>
        <end position="704"/>
    </location>
</feature>
<dbReference type="InterPro" id="IPR054363">
    <property type="entry name" value="GH95_cat"/>
</dbReference>
<evidence type="ECO:0000313" key="4">
    <source>
        <dbReference type="EMBL" id="SIT02746.1"/>
    </source>
</evidence>
<dbReference type="PANTHER" id="PTHR31084">
    <property type="entry name" value="ALPHA-L-FUCOSIDASE 2"/>
    <property type="match status" value="1"/>
</dbReference>
<dbReference type="PIRSF" id="PIRSF007663">
    <property type="entry name" value="UCP007663"/>
    <property type="match status" value="1"/>
</dbReference>
<feature type="domain" description="Alpha fucosidase A-like C-terminal" evidence="2">
    <location>
        <begin position="706"/>
        <end position="771"/>
    </location>
</feature>
<dbReference type="RefSeq" id="WP_083690545.1">
    <property type="nucleotide sequence ID" value="NZ_FTOB01000007.1"/>
</dbReference>
<accession>A0ABY1L179</accession>
<dbReference type="SUPFAM" id="SSF48208">
    <property type="entry name" value="Six-hairpin glycosidases"/>
    <property type="match status" value="1"/>
</dbReference>
<dbReference type="Pfam" id="PF21307">
    <property type="entry name" value="Glyco_hydro_95_C"/>
    <property type="match status" value="1"/>
</dbReference>
<dbReference type="Pfam" id="PF14498">
    <property type="entry name" value="Glyco_hyd_65N_2"/>
    <property type="match status" value="1"/>
</dbReference>
<dbReference type="InterPro" id="IPR016518">
    <property type="entry name" value="Alpha-L-fucosidase"/>
</dbReference>
<dbReference type="Gene3D" id="1.50.10.10">
    <property type="match status" value="1"/>
</dbReference>
<dbReference type="InterPro" id="IPR008928">
    <property type="entry name" value="6-hairpin_glycosidase_sf"/>
</dbReference>
<keyword evidence="5" id="KW-1185">Reference proteome</keyword>
<name>A0ABY1L179_9FLAO</name>
<protein>
    <submittedName>
        <fullName evidence="4">Alpha-L-fucosidase 2</fullName>
    </submittedName>
</protein>
<evidence type="ECO:0000259" key="2">
    <source>
        <dbReference type="Pfam" id="PF21307"/>
    </source>
</evidence>
<evidence type="ECO:0000259" key="1">
    <source>
        <dbReference type="Pfam" id="PF14498"/>
    </source>
</evidence>
<comment type="caution">
    <text evidence="4">The sequence shown here is derived from an EMBL/GenBank/DDBJ whole genome shotgun (WGS) entry which is preliminary data.</text>
</comment>
<dbReference type="InterPro" id="IPR027414">
    <property type="entry name" value="GH95_N_dom"/>
</dbReference>
<dbReference type="Pfam" id="PF22124">
    <property type="entry name" value="Glyco_hydro_95_cat"/>
    <property type="match status" value="1"/>
</dbReference>
<dbReference type="EMBL" id="FTOB01000007">
    <property type="protein sequence ID" value="SIT02746.1"/>
    <property type="molecule type" value="Genomic_DNA"/>
</dbReference>
<organism evidence="4 5">
    <name type="scientific">Zobellia uliginosa</name>
    <dbReference type="NCBI Taxonomy" id="143224"/>
    <lineage>
        <taxon>Bacteria</taxon>
        <taxon>Pseudomonadati</taxon>
        <taxon>Bacteroidota</taxon>
        <taxon>Flavobacteriia</taxon>
        <taxon>Flavobacteriales</taxon>
        <taxon>Flavobacteriaceae</taxon>
        <taxon>Zobellia</taxon>
    </lineage>
</organism>
<evidence type="ECO:0000313" key="5">
    <source>
        <dbReference type="Proteomes" id="UP000185728"/>
    </source>
</evidence>
<dbReference type="PANTHER" id="PTHR31084:SF0">
    <property type="entry name" value="ALPHA-L-FUCOSIDASE 2"/>
    <property type="match status" value="1"/>
</dbReference>
<reference evidence="4 5" key="1">
    <citation type="submission" date="2017-01" db="EMBL/GenBank/DDBJ databases">
        <authorList>
            <person name="Varghese N."/>
            <person name="Submissions S."/>
        </authorList>
    </citation>
    <scope>NUCLEOTIDE SEQUENCE [LARGE SCALE GENOMIC DNA]</scope>
    <source>
        <strain evidence="4 5">DSM 2061</strain>
    </source>
</reference>